<reference evidence="12 13" key="1">
    <citation type="submission" date="2024-12" db="EMBL/GenBank/DDBJ databases">
        <authorList>
            <person name="Lee Y."/>
        </authorList>
    </citation>
    <scope>NUCLEOTIDE SEQUENCE [LARGE SCALE GENOMIC DNA]</scope>
    <source>
        <strain evidence="12 13">03SUJ4</strain>
    </source>
</reference>
<dbReference type="InterPro" id="IPR003694">
    <property type="entry name" value="NAD_synthase"/>
</dbReference>
<keyword evidence="3 7" id="KW-0436">Ligase</keyword>
<dbReference type="HAMAP" id="MF_02090">
    <property type="entry name" value="NadE_glutamine_dep"/>
    <property type="match status" value="1"/>
</dbReference>
<comment type="similarity">
    <text evidence="2 7 8">In the C-terminal section; belongs to the NAD synthetase family.</text>
</comment>
<keyword evidence="13" id="KW-1185">Reference proteome</keyword>
<dbReference type="RefSeq" id="WP_263412128.1">
    <property type="nucleotide sequence ID" value="NZ_BAABBH010000001.1"/>
</dbReference>
<evidence type="ECO:0000256" key="4">
    <source>
        <dbReference type="ARBA" id="ARBA00022741"/>
    </source>
</evidence>
<feature type="active site" description="Proton acceptor" evidence="9">
    <location>
        <position position="41"/>
    </location>
</feature>
<dbReference type="NCBIfam" id="NF010588">
    <property type="entry name" value="PRK13981.1"/>
    <property type="match status" value="1"/>
</dbReference>
<keyword evidence="4 7" id="KW-0547">Nucleotide-binding</keyword>
<dbReference type="InterPro" id="IPR014729">
    <property type="entry name" value="Rossmann-like_a/b/a_fold"/>
</dbReference>
<sequence>MKIALAQLNPTVGDFAGNVRDMLRAAEAAAQQGARLVLFPELAVCGYPPKDLIESSDFLHAAQRAADQITAASARPDMPAMLFGCPLPFEKRPGKLAKNVAILCANGEVLLEQQKMLLPFYDVFDEQRYFEPGTEQHLVELDGEVLAITVCEDAWNDKDFWPERWYENDPVDRLMHQRMPDGRAPQIILNISASPYWEGKEAIRREMLAAVARRHNVPVAMCNQVGGNDSLLFDGGSFALRCDGELAAHARTFETDLVFFDSTCDQPALVPNSEPDIAQDWQALVLGTRDYLHKTGFTQGLVGLSGGIDSALVAAIAVEALGEENVFGIGMPSEFSSGHSIDDARELASNLGIRFELLPIRPGVDAMSSVLDPVFHGTPFGLAEENLQSRLRGVLLMAVSNKFGHLVLTTGNKSEMATGYCTLYGDMAGALAVIGDVWKTRVYQLAHYANRNGIVIPENTISKPPSAELRPGQLDTDSLPPYEILDPLLQAYVERYESAEQIATAQHLDLALVERVLRLVQRSEYKRQQAAPILKITRKSFGPGRRFPLAAKFSNSNAPLPSAMSS</sequence>
<name>A0ABW9KKS0_9BACT</name>
<evidence type="ECO:0000259" key="11">
    <source>
        <dbReference type="PROSITE" id="PS50263"/>
    </source>
</evidence>
<dbReference type="SUPFAM" id="SSF56317">
    <property type="entry name" value="Carbon-nitrogen hydrolase"/>
    <property type="match status" value="1"/>
</dbReference>
<feature type="domain" description="CN hydrolase" evidence="11">
    <location>
        <begin position="1"/>
        <end position="266"/>
    </location>
</feature>
<evidence type="ECO:0000256" key="2">
    <source>
        <dbReference type="ARBA" id="ARBA00007145"/>
    </source>
</evidence>
<dbReference type="PIRSF" id="PIRSF006630">
    <property type="entry name" value="NADS_GAT"/>
    <property type="match status" value="1"/>
</dbReference>
<dbReference type="CDD" id="cd07570">
    <property type="entry name" value="GAT_Gln-NAD-synth"/>
    <property type="match status" value="1"/>
</dbReference>
<evidence type="ECO:0000256" key="9">
    <source>
        <dbReference type="PROSITE-ProRule" id="PRU10139"/>
    </source>
</evidence>
<feature type="binding site" evidence="7">
    <location>
        <position position="386"/>
    </location>
    <ligand>
        <name>deamido-NAD(+)</name>
        <dbReference type="ChEBI" id="CHEBI:58437"/>
        <note>ligand shared between two neighboring subunits</note>
    </ligand>
</feature>
<dbReference type="PROSITE" id="PS00920">
    <property type="entry name" value="NITRIL_CHT_1"/>
    <property type="match status" value="1"/>
</dbReference>
<comment type="caution">
    <text evidence="12">The sequence shown here is derived from an EMBL/GenBank/DDBJ whole genome shotgun (WGS) entry which is preliminary data.</text>
</comment>
<feature type="binding site" evidence="7">
    <location>
        <begin position="303"/>
        <end position="310"/>
    </location>
    <ligand>
        <name>ATP</name>
        <dbReference type="ChEBI" id="CHEBI:30616"/>
    </ligand>
</feature>
<dbReference type="Proteomes" id="UP001634747">
    <property type="component" value="Unassembled WGS sequence"/>
</dbReference>
<dbReference type="InterPro" id="IPR014445">
    <property type="entry name" value="Gln-dep_NAD_synthase"/>
</dbReference>
<comment type="catalytic activity">
    <reaction evidence="7 8">
        <text>deamido-NAD(+) + L-glutamine + ATP + H2O = L-glutamate + AMP + diphosphate + NAD(+) + H(+)</text>
        <dbReference type="Rhea" id="RHEA:24384"/>
        <dbReference type="ChEBI" id="CHEBI:15377"/>
        <dbReference type="ChEBI" id="CHEBI:15378"/>
        <dbReference type="ChEBI" id="CHEBI:29985"/>
        <dbReference type="ChEBI" id="CHEBI:30616"/>
        <dbReference type="ChEBI" id="CHEBI:33019"/>
        <dbReference type="ChEBI" id="CHEBI:57540"/>
        <dbReference type="ChEBI" id="CHEBI:58359"/>
        <dbReference type="ChEBI" id="CHEBI:58437"/>
        <dbReference type="ChEBI" id="CHEBI:456215"/>
        <dbReference type="EC" id="6.3.5.1"/>
    </reaction>
</comment>
<dbReference type="Gene3D" id="3.40.50.620">
    <property type="entry name" value="HUPs"/>
    <property type="match status" value="1"/>
</dbReference>
<comment type="caution">
    <text evidence="7">Lacks conserved residue(s) required for the propagation of feature annotation.</text>
</comment>
<evidence type="ECO:0000256" key="10">
    <source>
        <dbReference type="RuleBase" id="RU003811"/>
    </source>
</evidence>
<gene>
    <name evidence="7" type="primary">nadE</name>
    <name evidence="12" type="ORF">ACK2TP_11520</name>
</gene>
<accession>A0ABW9KKS0</accession>
<keyword evidence="6 7" id="KW-0520">NAD</keyword>
<keyword evidence="5 7" id="KW-0067">ATP-binding</keyword>
<organism evidence="12 13">
    <name type="scientific">Terriglobus aquaticus</name>
    <dbReference type="NCBI Taxonomy" id="940139"/>
    <lineage>
        <taxon>Bacteria</taxon>
        <taxon>Pseudomonadati</taxon>
        <taxon>Acidobacteriota</taxon>
        <taxon>Terriglobia</taxon>
        <taxon>Terriglobales</taxon>
        <taxon>Acidobacteriaceae</taxon>
        <taxon>Terriglobus</taxon>
    </lineage>
</organism>
<feature type="binding site" evidence="7">
    <location>
        <position position="200"/>
    </location>
    <ligand>
        <name>L-glutamine</name>
        <dbReference type="ChEBI" id="CHEBI:58359"/>
    </ligand>
</feature>
<evidence type="ECO:0000313" key="13">
    <source>
        <dbReference type="Proteomes" id="UP001634747"/>
    </source>
</evidence>
<dbReference type="PROSITE" id="PS50263">
    <property type="entry name" value="CN_HYDROLASE"/>
    <property type="match status" value="1"/>
</dbReference>
<comment type="similarity">
    <text evidence="10">Belongs to the NAD synthetase family.</text>
</comment>
<feature type="binding site" evidence="7">
    <location>
        <position position="121"/>
    </location>
    <ligand>
        <name>L-glutamine</name>
        <dbReference type="ChEBI" id="CHEBI:58359"/>
    </ligand>
</feature>
<feature type="binding site" evidence="7">
    <location>
        <position position="526"/>
    </location>
    <ligand>
        <name>deamido-NAD(+)</name>
        <dbReference type="ChEBI" id="CHEBI:58437"/>
        <note>ligand shared between two neighboring subunits</note>
    </ligand>
</feature>
<dbReference type="NCBIfam" id="TIGR00552">
    <property type="entry name" value="nadE"/>
    <property type="match status" value="1"/>
</dbReference>
<dbReference type="InterPro" id="IPR003010">
    <property type="entry name" value="C-N_Hydrolase"/>
</dbReference>
<evidence type="ECO:0000256" key="7">
    <source>
        <dbReference type="HAMAP-Rule" id="MF_02090"/>
    </source>
</evidence>
<dbReference type="InterPro" id="IPR022310">
    <property type="entry name" value="NAD/GMP_synthase"/>
</dbReference>
<feature type="binding site" evidence="7">
    <location>
        <position position="415"/>
    </location>
    <ligand>
        <name>deamido-NAD(+)</name>
        <dbReference type="ChEBI" id="CHEBI:58437"/>
        <note>ligand shared between two neighboring subunits</note>
    </ligand>
</feature>
<protein>
    <recommendedName>
        <fullName evidence="7 8">Glutamine-dependent NAD(+) synthetase</fullName>
        <ecNumber evidence="7 8">6.3.5.1</ecNumber>
    </recommendedName>
    <alternativeName>
        <fullName evidence="7 8">NAD(+) synthase [glutamine-hydrolyzing]</fullName>
    </alternativeName>
</protein>
<feature type="binding site" evidence="7">
    <location>
        <position position="194"/>
    </location>
    <ligand>
        <name>L-glutamine</name>
        <dbReference type="ChEBI" id="CHEBI:58359"/>
    </ligand>
</feature>
<feature type="active site" description="Nucleophile; for glutaminase activity" evidence="7">
    <location>
        <position position="151"/>
    </location>
</feature>
<evidence type="ECO:0000256" key="3">
    <source>
        <dbReference type="ARBA" id="ARBA00022598"/>
    </source>
</evidence>
<dbReference type="InterPro" id="IPR036526">
    <property type="entry name" value="C-N_Hydrolase_sf"/>
</dbReference>
<dbReference type="InterPro" id="IPR000132">
    <property type="entry name" value="Nitrilase/CN_hydratase_CS"/>
</dbReference>
<dbReference type="Pfam" id="PF02540">
    <property type="entry name" value="NAD_synthase"/>
    <property type="match status" value="1"/>
</dbReference>
<dbReference type="EC" id="6.3.5.1" evidence="7 8"/>
<evidence type="ECO:0000313" key="12">
    <source>
        <dbReference type="EMBL" id="MFN2976392.1"/>
    </source>
</evidence>
<evidence type="ECO:0000256" key="6">
    <source>
        <dbReference type="ARBA" id="ARBA00023027"/>
    </source>
</evidence>
<dbReference type="Gene3D" id="3.60.110.10">
    <property type="entry name" value="Carbon-nitrogen hydrolase"/>
    <property type="match status" value="1"/>
</dbReference>
<comment type="pathway">
    <text evidence="1 7 8">Cofactor biosynthesis; NAD(+) biosynthesis; NAD(+) from deamido-NAD(+) (L-Gln route): step 1/1.</text>
</comment>
<dbReference type="SUPFAM" id="SSF52402">
    <property type="entry name" value="Adenine nucleotide alpha hydrolases-like"/>
    <property type="match status" value="1"/>
</dbReference>
<evidence type="ECO:0000256" key="1">
    <source>
        <dbReference type="ARBA" id="ARBA00005188"/>
    </source>
</evidence>
<dbReference type="PANTHER" id="PTHR23090:SF9">
    <property type="entry name" value="GLUTAMINE-DEPENDENT NAD(+) SYNTHETASE"/>
    <property type="match status" value="1"/>
</dbReference>
<dbReference type="PANTHER" id="PTHR23090">
    <property type="entry name" value="NH 3 /GLUTAMINE-DEPENDENT NAD + SYNTHETASE"/>
    <property type="match status" value="1"/>
</dbReference>
<feature type="active site" description="For glutaminase activity" evidence="7">
    <location>
        <position position="115"/>
    </location>
</feature>
<proteinExistence type="inferred from homology"/>
<dbReference type="Pfam" id="PF00795">
    <property type="entry name" value="CN_hydrolase"/>
    <property type="match status" value="1"/>
</dbReference>
<evidence type="ECO:0000256" key="5">
    <source>
        <dbReference type="ARBA" id="ARBA00022840"/>
    </source>
</evidence>
<feature type="binding site" evidence="7">
    <location>
        <position position="410"/>
    </location>
    <ligand>
        <name>ATP</name>
        <dbReference type="ChEBI" id="CHEBI:30616"/>
    </ligand>
</feature>
<dbReference type="CDD" id="cd00553">
    <property type="entry name" value="NAD_synthase"/>
    <property type="match status" value="1"/>
</dbReference>
<feature type="active site" description="Proton acceptor; for glutaminase activity" evidence="7">
    <location>
        <position position="41"/>
    </location>
</feature>
<dbReference type="EMBL" id="JBJYXY010000001">
    <property type="protein sequence ID" value="MFN2976392.1"/>
    <property type="molecule type" value="Genomic_DNA"/>
</dbReference>
<dbReference type="GO" id="GO:0003952">
    <property type="term" value="F:NAD+ synthase (glutamine-hydrolyzing) activity"/>
    <property type="evidence" value="ECO:0007669"/>
    <property type="project" value="UniProtKB-EC"/>
</dbReference>
<evidence type="ECO:0000256" key="8">
    <source>
        <dbReference type="PIRNR" id="PIRNR006630"/>
    </source>
</evidence>
<comment type="function">
    <text evidence="7">Catalyzes the ATP-dependent amidation of deamido-NAD to form NAD. Uses L-glutamine as a nitrogen source.</text>
</comment>